<evidence type="ECO:0000259" key="8">
    <source>
        <dbReference type="Pfam" id="PF02769"/>
    </source>
</evidence>
<evidence type="ECO:0000256" key="1">
    <source>
        <dbReference type="ARBA" id="ARBA00022679"/>
    </source>
</evidence>
<dbReference type="GO" id="GO:0004756">
    <property type="term" value="F:selenide, water dikinase activity"/>
    <property type="evidence" value="ECO:0007669"/>
    <property type="project" value="UniProtKB-EC"/>
</dbReference>
<evidence type="ECO:0000256" key="3">
    <source>
        <dbReference type="ARBA" id="ARBA00022777"/>
    </source>
</evidence>
<dbReference type="PANTHER" id="PTHR10256:SF0">
    <property type="entry name" value="INACTIVE SELENIDE, WATER DIKINASE-LIKE PROTEIN-RELATED"/>
    <property type="match status" value="1"/>
</dbReference>
<sequence>MGRLAQVLRDTKVTADERLLVGPDSFDDAGIVSIGFPGAPALVQTADYFPPVVDDPWFYGAIAAANALSDVYAMGGRPLSALTLAGFPKELDQEIIAQILRGGFEKVREAGAVVAGGHTVESEMMFGFAVTGLIDPKLATANTGAKVGDVVYLTKKLGMGTMTTAAKKGVITWEEMIGAAEQMARLNAGAAEAMVAAGSRAATDVTGFGLMGHRNIALGSNATLRLIASDLPIWPGAKELAGRGIASGGSKQPRDARVGRSHRPGRRSRVGHDRLRRRDVGAVC</sequence>
<dbReference type="AlphaFoldDB" id="A0A518CYN3"/>
<dbReference type="InterPro" id="IPR016188">
    <property type="entry name" value="PurM-like_N"/>
</dbReference>
<dbReference type="NCBIfam" id="TIGR00476">
    <property type="entry name" value="selD"/>
    <property type="match status" value="1"/>
</dbReference>
<dbReference type="Pfam" id="PF00586">
    <property type="entry name" value="AIRS"/>
    <property type="match status" value="1"/>
</dbReference>
<feature type="region of interest" description="Disordered" evidence="6">
    <location>
        <begin position="242"/>
        <end position="284"/>
    </location>
</feature>
<protein>
    <submittedName>
        <fullName evidence="9">Selenide, water dikinase</fullName>
        <ecNumber evidence="9">2.7.9.3</ecNumber>
    </submittedName>
</protein>
<dbReference type="Gene3D" id="3.30.1330.10">
    <property type="entry name" value="PurM-like, N-terminal domain"/>
    <property type="match status" value="1"/>
</dbReference>
<dbReference type="InterPro" id="IPR004536">
    <property type="entry name" value="SPS/SelD"/>
</dbReference>
<dbReference type="InterPro" id="IPR036921">
    <property type="entry name" value="PurM-like_N_sf"/>
</dbReference>
<dbReference type="Pfam" id="PF02769">
    <property type="entry name" value="AIRS_C"/>
    <property type="match status" value="1"/>
</dbReference>
<feature type="domain" description="PurM-like C-terminal" evidence="8">
    <location>
        <begin position="146"/>
        <end position="217"/>
    </location>
</feature>
<dbReference type="GO" id="GO:0016260">
    <property type="term" value="P:selenocysteine biosynthetic process"/>
    <property type="evidence" value="ECO:0007669"/>
    <property type="project" value="TreeGrafter"/>
</dbReference>
<keyword evidence="4" id="KW-0067">ATP-binding</keyword>
<accession>A0A518CYN3</accession>
<feature type="compositionally biased region" description="Basic residues" evidence="6">
    <location>
        <begin position="259"/>
        <end position="269"/>
    </location>
</feature>
<dbReference type="GO" id="GO:0005524">
    <property type="term" value="F:ATP binding"/>
    <property type="evidence" value="ECO:0007669"/>
    <property type="project" value="UniProtKB-KW"/>
</dbReference>
<evidence type="ECO:0000256" key="6">
    <source>
        <dbReference type="SAM" id="MobiDB-lite"/>
    </source>
</evidence>
<evidence type="ECO:0000256" key="2">
    <source>
        <dbReference type="ARBA" id="ARBA00022741"/>
    </source>
</evidence>
<dbReference type="GO" id="GO:0005737">
    <property type="term" value="C:cytoplasm"/>
    <property type="evidence" value="ECO:0007669"/>
    <property type="project" value="TreeGrafter"/>
</dbReference>
<gene>
    <name evidence="9" type="primary">selD</name>
    <name evidence="9" type="ORF">Pla163_14550</name>
</gene>
<organism evidence="9 10">
    <name type="scientific">Rohdeia mirabilis</name>
    <dbReference type="NCBI Taxonomy" id="2528008"/>
    <lineage>
        <taxon>Bacteria</taxon>
        <taxon>Pseudomonadati</taxon>
        <taxon>Planctomycetota</taxon>
        <taxon>Planctomycetia</taxon>
        <taxon>Planctomycetia incertae sedis</taxon>
        <taxon>Rohdeia</taxon>
    </lineage>
</organism>
<dbReference type="EC" id="2.7.9.3" evidence="9"/>
<dbReference type="PANTHER" id="PTHR10256">
    <property type="entry name" value="SELENIDE, WATER DIKINASE"/>
    <property type="match status" value="1"/>
</dbReference>
<dbReference type="SUPFAM" id="SSF55326">
    <property type="entry name" value="PurM N-terminal domain-like"/>
    <property type="match status" value="1"/>
</dbReference>
<evidence type="ECO:0000259" key="7">
    <source>
        <dbReference type="Pfam" id="PF00586"/>
    </source>
</evidence>
<evidence type="ECO:0000313" key="10">
    <source>
        <dbReference type="Proteomes" id="UP000319342"/>
    </source>
</evidence>
<keyword evidence="2" id="KW-0547">Nucleotide-binding</keyword>
<feature type="compositionally biased region" description="Basic and acidic residues" evidence="6">
    <location>
        <begin position="270"/>
        <end position="284"/>
    </location>
</feature>
<evidence type="ECO:0000313" key="9">
    <source>
        <dbReference type="EMBL" id="QDU84348.1"/>
    </source>
</evidence>
<dbReference type="Gene3D" id="3.90.650.10">
    <property type="entry name" value="PurM-like C-terminal domain"/>
    <property type="match status" value="1"/>
</dbReference>
<keyword evidence="3 9" id="KW-0418">Kinase</keyword>
<evidence type="ECO:0000256" key="4">
    <source>
        <dbReference type="ARBA" id="ARBA00022840"/>
    </source>
</evidence>
<keyword evidence="10" id="KW-1185">Reference proteome</keyword>
<evidence type="ECO:0000256" key="5">
    <source>
        <dbReference type="ARBA" id="ARBA00023266"/>
    </source>
</evidence>
<dbReference type="InterPro" id="IPR036676">
    <property type="entry name" value="PurM-like_C_sf"/>
</dbReference>
<dbReference type="EMBL" id="CP036290">
    <property type="protein sequence ID" value="QDU84348.1"/>
    <property type="molecule type" value="Genomic_DNA"/>
</dbReference>
<dbReference type="Proteomes" id="UP000319342">
    <property type="component" value="Chromosome"/>
</dbReference>
<reference evidence="9 10" key="1">
    <citation type="submission" date="2019-02" db="EMBL/GenBank/DDBJ databases">
        <title>Deep-cultivation of Planctomycetes and their phenomic and genomic characterization uncovers novel biology.</title>
        <authorList>
            <person name="Wiegand S."/>
            <person name="Jogler M."/>
            <person name="Boedeker C."/>
            <person name="Pinto D."/>
            <person name="Vollmers J."/>
            <person name="Rivas-Marin E."/>
            <person name="Kohn T."/>
            <person name="Peeters S.H."/>
            <person name="Heuer A."/>
            <person name="Rast P."/>
            <person name="Oberbeckmann S."/>
            <person name="Bunk B."/>
            <person name="Jeske O."/>
            <person name="Meyerdierks A."/>
            <person name="Storesund J.E."/>
            <person name="Kallscheuer N."/>
            <person name="Luecker S."/>
            <person name="Lage O.M."/>
            <person name="Pohl T."/>
            <person name="Merkel B.J."/>
            <person name="Hornburger P."/>
            <person name="Mueller R.-W."/>
            <person name="Bruemmer F."/>
            <person name="Labrenz M."/>
            <person name="Spormann A.M."/>
            <person name="Op den Camp H."/>
            <person name="Overmann J."/>
            <person name="Amann R."/>
            <person name="Jetten M.S.M."/>
            <person name="Mascher T."/>
            <person name="Medema M.H."/>
            <person name="Devos D.P."/>
            <person name="Kaster A.-K."/>
            <person name="Ovreas L."/>
            <person name="Rohde M."/>
            <person name="Galperin M.Y."/>
            <person name="Jogler C."/>
        </authorList>
    </citation>
    <scope>NUCLEOTIDE SEQUENCE [LARGE SCALE GENOMIC DNA]</scope>
    <source>
        <strain evidence="9 10">Pla163</strain>
    </source>
</reference>
<keyword evidence="1 9" id="KW-0808">Transferase</keyword>
<keyword evidence="5" id="KW-0711">Selenium</keyword>
<dbReference type="InterPro" id="IPR010918">
    <property type="entry name" value="PurM-like_C_dom"/>
</dbReference>
<feature type="domain" description="PurM-like N-terminal" evidence="7">
    <location>
        <begin position="27"/>
        <end position="133"/>
    </location>
</feature>
<dbReference type="CDD" id="cd02195">
    <property type="entry name" value="SelD"/>
    <property type="match status" value="1"/>
</dbReference>
<name>A0A518CYN3_9BACT</name>
<proteinExistence type="predicted"/>
<dbReference type="SUPFAM" id="SSF56042">
    <property type="entry name" value="PurM C-terminal domain-like"/>
    <property type="match status" value="1"/>
</dbReference>